<protein>
    <submittedName>
        <fullName evidence="1 2">p26</fullName>
    </submittedName>
</protein>
<reference evidence="2" key="2">
    <citation type="journal article" date="2020" name="Viruses">
        <title>Updating the quarantine status of Prunus infecting viruses in Australia.</title>
        <authorList>
            <person name="Kinoti W.M."/>
            <person name="Nancarrow N."/>
            <person name="Dann A."/>
            <person name="Rodoni B.C."/>
            <person name="Constable F.E."/>
        </authorList>
    </citation>
    <scope>NUCLEOTIDE SEQUENCE</scope>
    <source>
        <strain evidence="2">TAS16</strain>
    </source>
</reference>
<evidence type="ECO:0000313" key="1">
    <source>
        <dbReference type="EMBL" id="ATB18134.1"/>
    </source>
</evidence>
<sequence>MSHMFFCCILSQNLSNSSAVRMDTLGSLLSDLSYFMTLSSMSIWALEIPKFTRKIRRLLPLSAQDADGIINILHHGTTNEDENLKNLFLCDIAAGDLSDLLDDDLDLLDDIASVCKSISGCYPFFYDCDVARNKVAEGHTISKIMKGMLYSLNVLSDAIRDGQKMETTDGRISLQFPIWNSAEAYVVGNMSRTDFITGVLDPSNYLWYKPSHCFNVLIGFNKYINK</sequence>
<reference evidence="1" key="1">
    <citation type="submission" date="2017-05" db="EMBL/GenBank/DDBJ databases">
        <title>Viruses infecting cherry and sour cherry in the Czech Republic.</title>
        <authorList>
            <person name="Pribylova J."/>
            <person name="Lenz O."/>
            <person name="Franova J."/>
            <person name="Koloniuk I."/>
            <person name="Spak J."/>
        </authorList>
    </citation>
    <scope>NUCLEOTIDE SEQUENCE</scope>
    <source>
        <strain evidence="1">Rube 74</strain>
    </source>
</reference>
<organism evidence="1">
    <name type="scientific">Little cherry virus 2</name>
    <dbReference type="NCBI Taxonomy" id="154339"/>
    <lineage>
        <taxon>Viruses</taxon>
        <taxon>Riboviria</taxon>
        <taxon>Orthornavirae</taxon>
        <taxon>Kitrinoviricota</taxon>
        <taxon>Alsuviricetes</taxon>
        <taxon>Martellivirales</taxon>
        <taxon>Closteroviridae</taxon>
        <taxon>Ampelovirus</taxon>
        <taxon>Ampelovirus nanoavii</taxon>
    </lineage>
</organism>
<evidence type="ECO:0000313" key="2">
    <source>
        <dbReference type="EMBL" id="BCA25910.1"/>
    </source>
</evidence>
<accession>A0A290DQH7</accession>
<proteinExistence type="predicted"/>
<dbReference type="EMBL" id="LC523026">
    <property type="protein sequence ID" value="BCA25910.1"/>
    <property type="molecule type" value="Genomic_RNA"/>
</dbReference>
<dbReference type="EMBL" id="MF069043">
    <property type="protein sequence ID" value="ATB18134.1"/>
    <property type="molecule type" value="Genomic_RNA"/>
</dbReference>
<name>A0A290DQH7_9CLOS</name>